<proteinExistence type="predicted"/>
<protein>
    <submittedName>
        <fullName evidence="1">Uncharacterized protein</fullName>
    </submittedName>
</protein>
<comment type="caution">
    <text evidence="1">The sequence shown here is derived from an EMBL/GenBank/DDBJ whole genome shotgun (WGS) entry which is preliminary data.</text>
</comment>
<keyword evidence="2" id="KW-1185">Reference proteome</keyword>
<organism evidence="1 2">
    <name type="scientific">Brachionus plicatilis</name>
    <name type="common">Marine rotifer</name>
    <name type="synonym">Brachionus muelleri</name>
    <dbReference type="NCBI Taxonomy" id="10195"/>
    <lineage>
        <taxon>Eukaryota</taxon>
        <taxon>Metazoa</taxon>
        <taxon>Spiralia</taxon>
        <taxon>Gnathifera</taxon>
        <taxon>Rotifera</taxon>
        <taxon>Eurotatoria</taxon>
        <taxon>Monogononta</taxon>
        <taxon>Pseudotrocha</taxon>
        <taxon>Ploima</taxon>
        <taxon>Brachionidae</taxon>
        <taxon>Brachionus</taxon>
    </lineage>
</organism>
<name>A0A3M7PJY0_BRAPC</name>
<accession>A0A3M7PJY0</accession>
<dbReference type="Proteomes" id="UP000276133">
    <property type="component" value="Unassembled WGS sequence"/>
</dbReference>
<dbReference type="EMBL" id="REGN01010246">
    <property type="protein sequence ID" value="RMZ99389.1"/>
    <property type="molecule type" value="Genomic_DNA"/>
</dbReference>
<sequence length="81" mass="9843">MHRYFKKLVENKDKLRWKIEGNLRLLNVLLFNPATRRALILNSKVLFYSFIQSLTIKSPYIQFSISKKFHVKHIFLTQQKY</sequence>
<dbReference type="AlphaFoldDB" id="A0A3M7PJY0"/>
<evidence type="ECO:0000313" key="1">
    <source>
        <dbReference type="EMBL" id="RMZ99389.1"/>
    </source>
</evidence>
<evidence type="ECO:0000313" key="2">
    <source>
        <dbReference type="Proteomes" id="UP000276133"/>
    </source>
</evidence>
<gene>
    <name evidence="1" type="ORF">BpHYR1_030707</name>
</gene>
<reference evidence="1 2" key="1">
    <citation type="journal article" date="2018" name="Sci. Rep.">
        <title>Genomic signatures of local adaptation to the degree of environmental predictability in rotifers.</title>
        <authorList>
            <person name="Franch-Gras L."/>
            <person name="Hahn C."/>
            <person name="Garcia-Roger E.M."/>
            <person name="Carmona M.J."/>
            <person name="Serra M."/>
            <person name="Gomez A."/>
        </authorList>
    </citation>
    <scope>NUCLEOTIDE SEQUENCE [LARGE SCALE GENOMIC DNA]</scope>
    <source>
        <strain evidence="1">HYR1</strain>
    </source>
</reference>